<dbReference type="RefSeq" id="WP_050430635.1">
    <property type="nucleotide sequence ID" value="NZ_CP012159.1"/>
</dbReference>
<evidence type="ECO:0000256" key="1">
    <source>
        <dbReference type="ARBA" id="ARBA00001954"/>
    </source>
</evidence>
<dbReference type="STRING" id="52.CMC5_025560"/>
<dbReference type="PANTHER" id="PTHR20883:SF48">
    <property type="entry name" value="ECTOINE DIOXYGENASE"/>
    <property type="match status" value="1"/>
</dbReference>
<protein>
    <recommendedName>
        <fullName evidence="4">Phytanoyl-CoA dioxygenase</fullName>
    </recommendedName>
</protein>
<dbReference type="GO" id="GO:0005506">
    <property type="term" value="F:iron ion binding"/>
    <property type="evidence" value="ECO:0007669"/>
    <property type="project" value="UniProtKB-ARBA"/>
</dbReference>
<evidence type="ECO:0008006" key="4">
    <source>
        <dbReference type="Google" id="ProtNLM"/>
    </source>
</evidence>
<dbReference type="InterPro" id="IPR008775">
    <property type="entry name" value="Phytyl_CoA_dOase-like"/>
</dbReference>
<comment type="cofactor">
    <cofactor evidence="1">
        <name>Fe(2+)</name>
        <dbReference type="ChEBI" id="CHEBI:29033"/>
    </cofactor>
</comment>
<reference evidence="2 3" key="1">
    <citation type="submission" date="2015-07" db="EMBL/GenBank/DDBJ databases">
        <title>Genome analysis of myxobacterium Chondromyces crocatus Cm c5 reveals a high potential for natural compound synthesis and the genetic basis for the loss of fruiting body formation.</title>
        <authorList>
            <person name="Zaburannyi N."/>
            <person name="Bunk B."/>
            <person name="Maier J."/>
            <person name="Overmann J."/>
            <person name="Mueller R."/>
        </authorList>
    </citation>
    <scope>NUCLEOTIDE SEQUENCE [LARGE SCALE GENOMIC DNA]</scope>
    <source>
        <strain evidence="2 3">Cm c5</strain>
    </source>
</reference>
<evidence type="ECO:0000313" key="3">
    <source>
        <dbReference type="Proteomes" id="UP000067626"/>
    </source>
</evidence>
<dbReference type="AlphaFoldDB" id="A0A0K1EC12"/>
<dbReference type="SUPFAM" id="SSF51197">
    <property type="entry name" value="Clavaminate synthase-like"/>
    <property type="match status" value="1"/>
</dbReference>
<dbReference type="KEGG" id="ccro:CMC5_025560"/>
<dbReference type="Gene3D" id="2.60.120.620">
    <property type="entry name" value="q2cbj1_9rhob like domain"/>
    <property type="match status" value="1"/>
</dbReference>
<dbReference type="Pfam" id="PF05721">
    <property type="entry name" value="PhyH"/>
    <property type="match status" value="1"/>
</dbReference>
<accession>A0A0K1EC12</accession>
<proteinExistence type="predicted"/>
<organism evidence="2 3">
    <name type="scientific">Chondromyces crocatus</name>
    <dbReference type="NCBI Taxonomy" id="52"/>
    <lineage>
        <taxon>Bacteria</taxon>
        <taxon>Pseudomonadati</taxon>
        <taxon>Myxococcota</taxon>
        <taxon>Polyangia</taxon>
        <taxon>Polyangiales</taxon>
        <taxon>Polyangiaceae</taxon>
        <taxon>Chondromyces</taxon>
    </lineage>
</organism>
<dbReference type="EMBL" id="CP012159">
    <property type="protein sequence ID" value="AKT38410.1"/>
    <property type="molecule type" value="Genomic_DNA"/>
</dbReference>
<dbReference type="GO" id="GO:0016706">
    <property type="term" value="F:2-oxoglutarate-dependent dioxygenase activity"/>
    <property type="evidence" value="ECO:0007669"/>
    <property type="project" value="UniProtKB-ARBA"/>
</dbReference>
<dbReference type="Proteomes" id="UP000067626">
    <property type="component" value="Chromosome"/>
</dbReference>
<gene>
    <name evidence="2" type="ORF">CMC5_025560</name>
</gene>
<name>A0A0K1EC12_CHOCO</name>
<evidence type="ECO:0000313" key="2">
    <source>
        <dbReference type="EMBL" id="AKT38410.1"/>
    </source>
</evidence>
<keyword evidence="3" id="KW-1185">Reference proteome</keyword>
<dbReference type="SMR" id="A0A0K1EC12"/>
<dbReference type="PANTHER" id="PTHR20883">
    <property type="entry name" value="PHYTANOYL-COA DIOXYGENASE DOMAIN CONTAINING 1"/>
    <property type="match status" value="1"/>
</dbReference>
<sequence>MHLTATDLHVDFSGDLEAALAKARHLYATFGGFVAARLFDAADLTPIHEELGRLIALAAREVDGFSLPSPRTRFDEGFHALHEEAPAAADAVIQAARRLTTVHELSVNPRLLSVSRRLMGTELVMSNPYKPIRVDYAEREHFLLPWHQDYPYAQDSMDAVVHWIPLQDVDEQNGCLKVAPGSHELGVVPVKMILPPEGSTHGIRGLQIADPSVVERFPQVSLPMKFGDVLVFSTLLLHRSQLNLTGEARWTAQVRHGNFEHPLSVQKRWPRGHYERHWFDETHPEYVRPAGS</sequence>